<evidence type="ECO:0000313" key="2">
    <source>
        <dbReference type="Proteomes" id="UP000244722"/>
    </source>
</evidence>
<proteinExistence type="predicted"/>
<protein>
    <submittedName>
        <fullName evidence="1">Uncharacterized protein</fullName>
    </submittedName>
</protein>
<gene>
    <name evidence="1" type="ORF">B9Z19DRAFT_1074588</name>
</gene>
<accession>A0A2T7A444</accession>
<dbReference type="EMBL" id="NESQ01000026">
    <property type="protein sequence ID" value="PUU82516.1"/>
    <property type="molecule type" value="Genomic_DNA"/>
</dbReference>
<dbReference type="Proteomes" id="UP000244722">
    <property type="component" value="Unassembled WGS sequence"/>
</dbReference>
<keyword evidence="2" id="KW-1185">Reference proteome</keyword>
<evidence type="ECO:0000313" key="1">
    <source>
        <dbReference type="EMBL" id="PUU82516.1"/>
    </source>
</evidence>
<comment type="caution">
    <text evidence="1">The sequence shown here is derived from an EMBL/GenBank/DDBJ whole genome shotgun (WGS) entry which is preliminary data.</text>
</comment>
<name>A0A2T7A444_TUBBO</name>
<dbReference type="AlphaFoldDB" id="A0A2T7A444"/>
<organism evidence="1 2">
    <name type="scientific">Tuber borchii</name>
    <name type="common">White truffle</name>
    <dbReference type="NCBI Taxonomy" id="42251"/>
    <lineage>
        <taxon>Eukaryota</taxon>
        <taxon>Fungi</taxon>
        <taxon>Dikarya</taxon>
        <taxon>Ascomycota</taxon>
        <taxon>Pezizomycotina</taxon>
        <taxon>Pezizomycetes</taxon>
        <taxon>Pezizales</taxon>
        <taxon>Tuberaceae</taxon>
        <taxon>Tuber</taxon>
    </lineage>
</organism>
<reference evidence="1 2" key="1">
    <citation type="submission" date="2017-04" db="EMBL/GenBank/DDBJ databases">
        <title>Draft genome sequence of Tuber borchii Vittad., a whitish edible truffle.</title>
        <authorList>
            <consortium name="DOE Joint Genome Institute"/>
            <person name="Murat C."/>
            <person name="Kuo A."/>
            <person name="Barry K.W."/>
            <person name="Clum A."/>
            <person name="Dockter R.B."/>
            <person name="Fauchery L."/>
            <person name="Iotti M."/>
            <person name="Kohler A."/>
            <person name="Labutti K."/>
            <person name="Lindquist E.A."/>
            <person name="Lipzen A."/>
            <person name="Ohm R.A."/>
            <person name="Wang M."/>
            <person name="Grigoriev I.V."/>
            <person name="Zambonelli A."/>
            <person name="Martin F.M."/>
        </authorList>
    </citation>
    <scope>NUCLEOTIDE SEQUENCE [LARGE SCALE GENOMIC DNA]</scope>
    <source>
        <strain evidence="1 2">Tbo3840</strain>
    </source>
</reference>
<sequence length="165" mass="18242">MQAPRFTPEYKSALCALHAGTEPFQPPSTYSSPLSHWSTAAMHASVFTPRPQHHPPYSCSGTQCPAVLVDVGTAGSIRTICWHYREDHTSCTSSQTRARSALFPATLYCAGLNQPTPWAENFQHGILLERRYFPLSSSGGLQTISYRCKPHSITIRILPVPILCQ</sequence>